<reference evidence="18" key="1">
    <citation type="submission" date="2022-07" db="EMBL/GenBank/DDBJ databases">
        <authorList>
            <person name="Kouya T."/>
            <person name="Ishiyama Y."/>
        </authorList>
    </citation>
    <scope>NUCLEOTIDE SEQUENCE</scope>
    <source>
        <strain evidence="18">WR16-4</strain>
    </source>
</reference>
<evidence type="ECO:0000256" key="3">
    <source>
        <dbReference type="ARBA" id="ARBA00022763"/>
    </source>
</evidence>
<evidence type="ECO:0000256" key="4">
    <source>
        <dbReference type="ARBA" id="ARBA00022801"/>
    </source>
</evidence>
<organism evidence="18 19">
    <name type="scientific">Philodulcilactobacillus myokoensis</name>
    <dbReference type="NCBI Taxonomy" id="2929573"/>
    <lineage>
        <taxon>Bacteria</taxon>
        <taxon>Bacillati</taxon>
        <taxon>Bacillota</taxon>
        <taxon>Bacilli</taxon>
        <taxon>Lactobacillales</taxon>
        <taxon>Lactobacillaceae</taxon>
        <taxon>Philodulcilactobacillus</taxon>
    </lineage>
</organism>
<dbReference type="InterPro" id="IPR014152">
    <property type="entry name" value="AddA"/>
</dbReference>
<evidence type="ECO:0000256" key="6">
    <source>
        <dbReference type="ARBA" id="ARBA00022839"/>
    </source>
</evidence>
<feature type="domain" description="UvrD-like helicase ATP-binding" evidence="16">
    <location>
        <begin position="3"/>
        <end position="472"/>
    </location>
</feature>
<dbReference type="AlphaFoldDB" id="A0A9W6AYN4"/>
<dbReference type="GO" id="GO:0003690">
    <property type="term" value="F:double-stranded DNA binding"/>
    <property type="evidence" value="ECO:0007669"/>
    <property type="project" value="UniProtKB-UniRule"/>
</dbReference>
<accession>A0A9W6AYN4</accession>
<dbReference type="InterPro" id="IPR038726">
    <property type="entry name" value="PDDEXK_AddAB-type"/>
</dbReference>
<keyword evidence="4 13" id="KW-0378">Hydrolase</keyword>
<comment type="cofactor">
    <cofactor evidence="13">
        <name>Mg(2+)</name>
        <dbReference type="ChEBI" id="CHEBI:18420"/>
    </cofactor>
</comment>
<evidence type="ECO:0000259" key="16">
    <source>
        <dbReference type="PROSITE" id="PS51198"/>
    </source>
</evidence>
<dbReference type="GO" id="GO:0005829">
    <property type="term" value="C:cytosol"/>
    <property type="evidence" value="ECO:0007669"/>
    <property type="project" value="TreeGrafter"/>
</dbReference>
<evidence type="ECO:0000256" key="11">
    <source>
        <dbReference type="ARBA" id="ARBA00034617"/>
    </source>
</evidence>
<dbReference type="NCBIfam" id="TIGR02785">
    <property type="entry name" value="addA_Gpos"/>
    <property type="match status" value="1"/>
</dbReference>
<keyword evidence="9 13" id="KW-0234">DNA repair</keyword>
<dbReference type="EMBL" id="BRPL01000002">
    <property type="protein sequence ID" value="GLB46032.1"/>
    <property type="molecule type" value="Genomic_DNA"/>
</dbReference>
<dbReference type="InterPro" id="IPR011604">
    <property type="entry name" value="PDDEXK-like_dom_sf"/>
</dbReference>
<evidence type="ECO:0000256" key="5">
    <source>
        <dbReference type="ARBA" id="ARBA00022806"/>
    </source>
</evidence>
<evidence type="ECO:0000256" key="15">
    <source>
        <dbReference type="SAM" id="Coils"/>
    </source>
</evidence>
<dbReference type="Proteomes" id="UP001144204">
    <property type="component" value="Unassembled WGS sequence"/>
</dbReference>
<dbReference type="Pfam" id="PF00580">
    <property type="entry name" value="UvrD-helicase"/>
    <property type="match status" value="1"/>
</dbReference>
<comment type="caution">
    <text evidence="18">The sequence shown here is derived from an EMBL/GenBank/DDBJ whole genome shotgun (WGS) entry which is preliminary data.</text>
</comment>
<evidence type="ECO:0000256" key="1">
    <source>
        <dbReference type="ARBA" id="ARBA00022722"/>
    </source>
</evidence>
<gene>
    <name evidence="13 18" type="primary">addA</name>
    <name evidence="18" type="ORF">WR164_00110</name>
</gene>
<dbReference type="GO" id="GO:0000724">
    <property type="term" value="P:double-strand break repair via homologous recombination"/>
    <property type="evidence" value="ECO:0007669"/>
    <property type="project" value="UniProtKB-UniRule"/>
</dbReference>
<evidence type="ECO:0000256" key="10">
    <source>
        <dbReference type="ARBA" id="ARBA00023235"/>
    </source>
</evidence>
<dbReference type="SUPFAM" id="SSF52980">
    <property type="entry name" value="Restriction endonuclease-like"/>
    <property type="match status" value="1"/>
</dbReference>
<dbReference type="Pfam" id="PF12705">
    <property type="entry name" value="PDDEXK_1"/>
    <property type="match status" value="1"/>
</dbReference>
<evidence type="ECO:0000313" key="19">
    <source>
        <dbReference type="Proteomes" id="UP001144204"/>
    </source>
</evidence>
<dbReference type="InterPro" id="IPR011335">
    <property type="entry name" value="Restrct_endonuc-II-like"/>
</dbReference>
<evidence type="ECO:0000313" key="18">
    <source>
        <dbReference type="EMBL" id="GLB46032.1"/>
    </source>
</evidence>
<keyword evidence="2 13" id="KW-0547">Nucleotide-binding</keyword>
<dbReference type="Pfam" id="PF13361">
    <property type="entry name" value="UvrD_C"/>
    <property type="match status" value="1"/>
</dbReference>
<keyword evidence="15" id="KW-0175">Coiled coil</keyword>
<dbReference type="RefSeq" id="WP_286135493.1">
    <property type="nucleotide sequence ID" value="NZ_BRPL01000002.1"/>
</dbReference>
<keyword evidence="5 13" id="KW-0347">Helicase</keyword>
<evidence type="ECO:0000256" key="2">
    <source>
        <dbReference type="ARBA" id="ARBA00022741"/>
    </source>
</evidence>
<feature type="domain" description="UvrD-like helicase C-terminal" evidence="17">
    <location>
        <begin position="516"/>
        <end position="808"/>
    </location>
</feature>
<evidence type="ECO:0000256" key="7">
    <source>
        <dbReference type="ARBA" id="ARBA00022840"/>
    </source>
</evidence>
<feature type="coiled-coil region" evidence="15">
    <location>
        <begin position="853"/>
        <end position="887"/>
    </location>
</feature>
<proteinExistence type="inferred from homology"/>
<dbReference type="PANTHER" id="PTHR11070">
    <property type="entry name" value="UVRD / RECB / PCRA DNA HELICASE FAMILY MEMBER"/>
    <property type="match status" value="1"/>
</dbReference>
<dbReference type="PANTHER" id="PTHR11070:SF48">
    <property type="entry name" value="ATP-DEPENDENT HELICASE_NUCLEASE SUBUNIT A"/>
    <property type="match status" value="1"/>
</dbReference>
<keyword evidence="19" id="KW-1185">Reference proteome</keyword>
<keyword evidence="1 13" id="KW-0540">Nuclease</keyword>
<keyword evidence="7 13" id="KW-0067">ATP-binding</keyword>
<dbReference type="GO" id="GO:0043138">
    <property type="term" value="F:3'-5' DNA helicase activity"/>
    <property type="evidence" value="ECO:0007669"/>
    <property type="project" value="UniProtKB-UniRule"/>
</dbReference>
<comment type="catalytic activity">
    <reaction evidence="11 13">
        <text>Couples ATP hydrolysis with the unwinding of duplex DNA by translocating in the 3'-5' direction.</text>
        <dbReference type="EC" id="5.6.2.4"/>
    </reaction>
</comment>
<evidence type="ECO:0000259" key="17">
    <source>
        <dbReference type="PROSITE" id="PS51217"/>
    </source>
</evidence>
<evidence type="ECO:0000256" key="14">
    <source>
        <dbReference type="PROSITE-ProRule" id="PRU00560"/>
    </source>
</evidence>
<dbReference type="Gene3D" id="3.40.50.300">
    <property type="entry name" value="P-loop containing nucleotide triphosphate hydrolases"/>
    <property type="match status" value="4"/>
</dbReference>
<dbReference type="Gene3D" id="1.10.486.10">
    <property type="entry name" value="PCRA, domain 4"/>
    <property type="match status" value="1"/>
</dbReference>
<dbReference type="InterPro" id="IPR014017">
    <property type="entry name" value="DNA_helicase_UvrD-like_C"/>
</dbReference>
<evidence type="ECO:0000256" key="13">
    <source>
        <dbReference type="HAMAP-Rule" id="MF_01451"/>
    </source>
</evidence>
<evidence type="ECO:0000256" key="8">
    <source>
        <dbReference type="ARBA" id="ARBA00023125"/>
    </source>
</evidence>
<keyword evidence="8 13" id="KW-0238">DNA-binding</keyword>
<dbReference type="EC" id="5.6.2.4" evidence="13"/>
<keyword evidence="3 13" id="KW-0227">DNA damage</keyword>
<dbReference type="GO" id="GO:0005524">
    <property type="term" value="F:ATP binding"/>
    <property type="evidence" value="ECO:0007669"/>
    <property type="project" value="UniProtKB-UniRule"/>
</dbReference>
<dbReference type="GO" id="GO:0008408">
    <property type="term" value="F:3'-5' exonuclease activity"/>
    <property type="evidence" value="ECO:0007669"/>
    <property type="project" value="UniProtKB-UniRule"/>
</dbReference>
<name>A0A9W6AYN4_9LACO</name>
<dbReference type="Gene3D" id="3.90.320.10">
    <property type="match status" value="1"/>
</dbReference>
<dbReference type="SUPFAM" id="SSF52540">
    <property type="entry name" value="P-loop containing nucleoside triphosphate hydrolases"/>
    <property type="match status" value="1"/>
</dbReference>
<sequence length="1263" mass="146306">MIQYTKAQKQAVQDERPGNILVSASAGSGKTRVLVDRVIHKVLNGTSIDQLLIVTFTKAAAKEMRDRIQTALREQLKKTTDNQQKNRLITQLRKVPVAYISTFDAFCQRIIQHYYYIINLDPNFRILNDNTEREMMRENVWNDVREDLYANDSNHKFADLTENFSGDRDDDGLMDLVYQTYDYANVNQNPSAWLDHISDMYHVNDSITQSDFYQKSLLPVLLDELQNSALGFESALRIADREDQTKDADQLKVELETVKKYQHLLKTKSWDELKNTFQSIKFKNFPSVSKKMPDDQKSLHDQAKDARNAAKKQLNQIGSNFFELSEKDNLSIMKNAYGLIQELIQVVHAFSNAYQQYKKEQHVLEFIDIEHDADRILNGKQDKAKAVRANLTKQFNEIMVDEYQDNNRLQDQILSSIAKPEGNLFMVGDVKQSIYRFRLADPKMFMNRSKKYSQHPKNGSRVIHLAENFRSDRNVISFVNMIFKQIMDERLGGIDYYDSSNNEHPNLLKVGATYYPADLPAQVDVLIYNSHDQDSFNQGDPNENTLPIKDSAQGQIELVAQKIKGLISKHAEIFDRKLGRKRPMQYHDIAILSSTHNNNLTIADIFHRYQLPVKIDDSQKYFKTTEIQIMMSLLSIIDNPYQDIPLAAVLRSPIVQMDENQMAYLRINQRSGDYFNALKHFYHTYGDKIENSDFGDKVYQKVQAFLEQLTDFRNVAQQHELVDLIWYIYQQTGFLDYVGGMPSGKQRQANLHALYDRAAEYEKTSFKGLFQFVRFVRRIQEHDDDLAAAQISHTEDAINVMTIHRSKGLEFPVVFLIDAAHQFNFNQIRGNFVLNDRLGLGMTYFNPKDRVNIDTLQKQVIVSNEKNADLSEEMRKLYVAMTRAEQRLFIVGAIKNASRSKKKINPVEKLLSGWENEAMASDQDPKNPVLNFTARSHAKNDLDLIGPALVRHPDFKKQWNYDAHSTVLSNDQSHFKLQFIDKQELAKDAPNPETQSKVDLDLEHYDPKNVASDSIKSIMDFQYPNQMATHTTAYQSVSEIKRLFDDPDNLELGNFNGSLDPRKTNRYTTQNFNRPQFMQTVETPQSTDIGTATHLVLQKLNVEKPITLETVQQQINDLVKNQLVTPEVAQKIDANHIMKFYQSSIGKIILKHPRSLHREVPFSLLISANRIFKDFRDPKPKVLIHGIIDGYLDLDDKVILFDYKTDYVRDAHDEMRINKIIKRYQGQVNLYGIALKRILHRPVDQRYLYLLSIDRPIPLNEKK</sequence>
<protein>
    <recommendedName>
        <fullName evidence="13">ATP-dependent helicase/nuclease subunit A</fullName>
        <ecNumber evidence="13">3.1.-.-</ecNumber>
        <ecNumber evidence="13">5.6.2.4</ecNumber>
    </recommendedName>
    <alternativeName>
        <fullName evidence="13">ATP-dependent helicase/nuclease AddA</fullName>
    </alternativeName>
    <alternativeName>
        <fullName evidence="13">DNA 3'-5' helicase AddA</fullName>
    </alternativeName>
</protein>
<comment type="subunit">
    <text evidence="13">Heterodimer of AddA and AddB/RexB.</text>
</comment>
<dbReference type="PROSITE" id="PS51217">
    <property type="entry name" value="UVRD_HELICASE_CTER"/>
    <property type="match status" value="1"/>
</dbReference>
<dbReference type="InterPro" id="IPR027417">
    <property type="entry name" value="P-loop_NTPase"/>
</dbReference>
<comment type="catalytic activity">
    <reaction evidence="12 13">
        <text>ATP + H2O = ADP + phosphate + H(+)</text>
        <dbReference type="Rhea" id="RHEA:13065"/>
        <dbReference type="ChEBI" id="CHEBI:15377"/>
        <dbReference type="ChEBI" id="CHEBI:15378"/>
        <dbReference type="ChEBI" id="CHEBI:30616"/>
        <dbReference type="ChEBI" id="CHEBI:43474"/>
        <dbReference type="ChEBI" id="CHEBI:456216"/>
        <dbReference type="EC" id="5.6.2.4"/>
    </reaction>
</comment>
<evidence type="ECO:0000256" key="9">
    <source>
        <dbReference type="ARBA" id="ARBA00023204"/>
    </source>
</evidence>
<dbReference type="InterPro" id="IPR000212">
    <property type="entry name" value="DNA_helicase_UvrD/REP"/>
</dbReference>
<dbReference type="GO" id="GO:0033202">
    <property type="term" value="C:DNA helicase complex"/>
    <property type="evidence" value="ECO:0007669"/>
    <property type="project" value="TreeGrafter"/>
</dbReference>
<dbReference type="InterPro" id="IPR014016">
    <property type="entry name" value="UvrD-like_ATP-bd"/>
</dbReference>
<reference evidence="18" key="2">
    <citation type="journal article" date="2023" name="PLoS ONE">
        <title>Philodulcilactobacillus myokoensis gen. nov., sp. nov., a fructophilic, acidophilic, and agar-phobic lactic acid bacterium isolated from fermented vegetable extracts.</title>
        <authorList>
            <person name="Kouya T."/>
            <person name="Ishiyama Y."/>
            <person name="Ohashi S."/>
            <person name="Kumakubo R."/>
            <person name="Yamazaki T."/>
            <person name="Otaki T."/>
        </authorList>
    </citation>
    <scope>NUCLEOTIDE SEQUENCE</scope>
    <source>
        <strain evidence="18">WR16-4</strain>
    </source>
</reference>
<evidence type="ECO:0000256" key="12">
    <source>
        <dbReference type="ARBA" id="ARBA00048988"/>
    </source>
</evidence>
<feature type="binding site" evidence="14">
    <location>
        <begin position="24"/>
        <end position="31"/>
    </location>
    <ligand>
        <name>ATP</name>
        <dbReference type="ChEBI" id="CHEBI:30616"/>
    </ligand>
</feature>
<keyword evidence="10 13" id="KW-0413">Isomerase</keyword>
<keyword evidence="6 13" id="KW-0269">Exonuclease</keyword>
<dbReference type="HAMAP" id="MF_01451">
    <property type="entry name" value="AddA"/>
    <property type="match status" value="1"/>
</dbReference>
<dbReference type="PROSITE" id="PS51198">
    <property type="entry name" value="UVRD_HELICASE_ATP_BIND"/>
    <property type="match status" value="1"/>
</dbReference>
<comment type="similarity">
    <text evidence="13">Belongs to the helicase family. AddA subfamily.</text>
</comment>
<comment type="function">
    <text evidence="13">The heterodimer acts as both an ATP-dependent DNA helicase and an ATP-dependent, dual-direction single-stranded exonuclease. Recognizes the chi site generating a DNA molecule suitable for the initiation of homologous recombination. The AddA nuclease domain is required for chi fragment generation; this subunit has the helicase and 3' -&gt; 5' nuclease activities.</text>
</comment>
<dbReference type="EC" id="3.1.-.-" evidence="13"/>